<feature type="binding site" evidence="16">
    <location>
        <position position="57"/>
    </location>
    <ligand>
        <name>substrate</name>
    </ligand>
</feature>
<evidence type="ECO:0000256" key="17">
    <source>
        <dbReference type="PIRSR" id="PIRSR606309-3"/>
    </source>
</evidence>
<comment type="cofactor">
    <cofactor evidence="1 18">
        <name>Mn(2+)</name>
        <dbReference type="ChEBI" id="CHEBI:29035"/>
    </cofactor>
</comment>
<dbReference type="NCBIfam" id="TIGR00573">
    <property type="entry name" value="dnaq"/>
    <property type="match status" value="1"/>
</dbReference>
<dbReference type="GO" id="GO:0046872">
    <property type="term" value="F:metal ion binding"/>
    <property type="evidence" value="ECO:0007669"/>
    <property type="project" value="UniProtKB-KW"/>
</dbReference>
<keyword evidence="9 18" id="KW-0378">Hydrolase</keyword>
<dbReference type="EC" id="2.7.7.7" evidence="2 18"/>
<comment type="function">
    <text evidence="18">DNA polymerase III is a complex, multichain enzyme responsible for most of the replicative synthesis in bacteria. The epsilon subunit contain the editing function and is a proofreading 3'-5' exonuclease.</text>
</comment>
<keyword evidence="7 18" id="KW-0540">Nuclease</keyword>
<dbReference type="GO" id="GO:0045004">
    <property type="term" value="P:DNA replication proofreading"/>
    <property type="evidence" value="ECO:0007669"/>
    <property type="project" value="TreeGrafter"/>
</dbReference>
<comment type="catalytic activity">
    <reaction evidence="14 18">
        <text>DNA(n) + a 2'-deoxyribonucleoside 5'-triphosphate = DNA(n+1) + diphosphate</text>
        <dbReference type="Rhea" id="RHEA:22508"/>
        <dbReference type="Rhea" id="RHEA-COMP:17339"/>
        <dbReference type="Rhea" id="RHEA-COMP:17340"/>
        <dbReference type="ChEBI" id="CHEBI:33019"/>
        <dbReference type="ChEBI" id="CHEBI:61560"/>
        <dbReference type="ChEBI" id="CHEBI:173112"/>
        <dbReference type="EC" id="2.7.7.7"/>
    </reaction>
</comment>
<evidence type="ECO:0000256" key="3">
    <source>
        <dbReference type="ARBA" id="ARBA00020352"/>
    </source>
</evidence>
<feature type="binding site" evidence="16">
    <location>
        <position position="159"/>
    </location>
    <ligand>
        <name>substrate</name>
    </ligand>
</feature>
<dbReference type="PANTHER" id="PTHR30231:SF41">
    <property type="entry name" value="DNA POLYMERASE III SUBUNIT EPSILON"/>
    <property type="match status" value="1"/>
</dbReference>
<dbReference type="Pfam" id="PF00929">
    <property type="entry name" value="RNase_T"/>
    <property type="match status" value="1"/>
</dbReference>
<evidence type="ECO:0000256" key="2">
    <source>
        <dbReference type="ARBA" id="ARBA00012417"/>
    </source>
</evidence>
<keyword evidence="6 18" id="KW-0235">DNA replication</keyword>
<feature type="binding site" evidence="16">
    <location>
        <position position="9"/>
    </location>
    <ligand>
        <name>substrate</name>
    </ligand>
</feature>
<dbReference type="SMART" id="SM00479">
    <property type="entry name" value="EXOIII"/>
    <property type="match status" value="1"/>
</dbReference>
<evidence type="ECO:0000256" key="9">
    <source>
        <dbReference type="ARBA" id="ARBA00022801"/>
    </source>
</evidence>
<dbReference type="InterPro" id="IPR013520">
    <property type="entry name" value="Ribonucl_H"/>
</dbReference>
<evidence type="ECO:0000313" key="21">
    <source>
        <dbReference type="Proteomes" id="UP000285478"/>
    </source>
</evidence>
<dbReference type="EMBL" id="CP035033">
    <property type="protein sequence ID" value="QAB15105.1"/>
    <property type="molecule type" value="Genomic_DNA"/>
</dbReference>
<evidence type="ECO:0000256" key="8">
    <source>
        <dbReference type="ARBA" id="ARBA00022723"/>
    </source>
</evidence>
<dbReference type="InterPro" id="IPR006054">
    <property type="entry name" value="DnaQ"/>
</dbReference>
<dbReference type="InterPro" id="IPR036397">
    <property type="entry name" value="RNaseH_sf"/>
</dbReference>
<protein>
    <recommendedName>
        <fullName evidence="3 18">DNA polymerase III subunit epsilon</fullName>
        <ecNumber evidence="2 18">2.7.7.7</ecNumber>
    </recommendedName>
</protein>
<comment type="subunit">
    <text evidence="18">DNA polymerase III contains a core (composed of alpha, epsilon and theta chains) that associates with a tau subunit. This core dimerizes to form the POLIII' complex. PolIII' associates with the gamma complex (composed of gamma, delta, delta', psi and chi chains) and with the beta chain to form the complete DNA polymerase III complex.</text>
</comment>
<dbReference type="GO" id="GO:0008408">
    <property type="term" value="F:3'-5' exonuclease activity"/>
    <property type="evidence" value="ECO:0007669"/>
    <property type="project" value="TreeGrafter"/>
</dbReference>
<dbReference type="KEGG" id="htr:EPV75_05185"/>
<evidence type="ECO:0000256" key="16">
    <source>
        <dbReference type="PIRSR" id="PIRSR606309-2"/>
    </source>
</evidence>
<dbReference type="InterPro" id="IPR006309">
    <property type="entry name" value="DnaQ_proteo"/>
</dbReference>
<evidence type="ECO:0000259" key="19">
    <source>
        <dbReference type="SMART" id="SM00479"/>
    </source>
</evidence>
<dbReference type="Proteomes" id="UP000285478">
    <property type="component" value="Chromosome"/>
</dbReference>
<evidence type="ECO:0000256" key="12">
    <source>
        <dbReference type="ARBA" id="ARBA00022932"/>
    </source>
</evidence>
<evidence type="ECO:0000256" key="14">
    <source>
        <dbReference type="ARBA" id="ARBA00049244"/>
    </source>
</evidence>
<dbReference type="AlphaFoldDB" id="A0A410H2F9"/>
<dbReference type="GO" id="GO:0003887">
    <property type="term" value="F:DNA-directed DNA polymerase activity"/>
    <property type="evidence" value="ECO:0007669"/>
    <property type="project" value="UniProtKB-KW"/>
</dbReference>
<evidence type="ECO:0000256" key="1">
    <source>
        <dbReference type="ARBA" id="ARBA00001936"/>
    </source>
</evidence>
<feature type="active site" description="Proton acceptor" evidence="15">
    <location>
        <position position="154"/>
    </location>
</feature>
<gene>
    <name evidence="18" type="primary">dnaQ</name>
    <name evidence="20" type="ORF">EPV75_05185</name>
</gene>
<reference evidence="20 21" key="1">
    <citation type="journal article" date="2018" name="Environ. Microbiol.">
        <title>Genomes of ubiquitous marine and hypersaline Hydrogenovibrio, Thiomicrorhabdus and Thiomicrospira spp. encode a diversity of mechanisms to sustain chemolithoautotrophy in heterogeneous environments.</title>
        <authorList>
            <person name="Scott K.M."/>
            <person name="Williams J."/>
            <person name="Porter C.M.B."/>
            <person name="Russel S."/>
            <person name="Harmer T.L."/>
            <person name="Paul J.H."/>
            <person name="Antonen K.M."/>
            <person name="Bridges M.K."/>
            <person name="Camper G.J."/>
            <person name="Campla C.K."/>
            <person name="Casella L.G."/>
            <person name="Chase E."/>
            <person name="Conrad J.W."/>
            <person name="Cruz M.C."/>
            <person name="Dunlap D.S."/>
            <person name="Duran L."/>
            <person name="Fahsbender E.M."/>
            <person name="Goldsmith D.B."/>
            <person name="Keeley R.F."/>
            <person name="Kondoff M.R."/>
            <person name="Kussy B.I."/>
            <person name="Lane M.K."/>
            <person name="Lawler S."/>
            <person name="Leigh B.A."/>
            <person name="Lewis C."/>
            <person name="Lostal L.M."/>
            <person name="Marking D."/>
            <person name="Mancera P.A."/>
            <person name="McClenthan E.C."/>
            <person name="McIntyre E.A."/>
            <person name="Mine J.A."/>
            <person name="Modi S."/>
            <person name="Moore B.D."/>
            <person name="Morgan W.A."/>
            <person name="Nelson K.M."/>
            <person name="Nguyen K.N."/>
            <person name="Ogburn N."/>
            <person name="Parrino D.G."/>
            <person name="Pedapudi A.D."/>
            <person name="Pelham R.P."/>
            <person name="Preece A.M."/>
            <person name="Rampersad E.A."/>
            <person name="Richardson J.C."/>
            <person name="Rodgers C.M."/>
            <person name="Schaffer B.L."/>
            <person name="Sheridan N.E."/>
            <person name="Solone M.R."/>
            <person name="Staley Z.R."/>
            <person name="Tabuchi M."/>
            <person name="Waide R.J."/>
            <person name="Wanjugi P.W."/>
            <person name="Young S."/>
            <person name="Clum A."/>
            <person name="Daum C."/>
            <person name="Huntemann M."/>
            <person name="Ivanova N."/>
            <person name="Kyrpides N."/>
            <person name="Mikhailova N."/>
            <person name="Palaniappan K."/>
            <person name="Pillay M."/>
            <person name="Reddy T.B.K."/>
            <person name="Shapiro N."/>
            <person name="Stamatis D."/>
            <person name="Varghese N."/>
            <person name="Woyke T."/>
            <person name="Boden R."/>
            <person name="Freyermuth S.K."/>
            <person name="Kerfeld C.A."/>
        </authorList>
    </citation>
    <scope>NUCLEOTIDE SEQUENCE [LARGE SCALE GENOMIC DNA]</scope>
    <source>
        <strain evidence="20 21">JR-2</strain>
    </source>
</reference>
<dbReference type="InterPro" id="IPR012337">
    <property type="entry name" value="RNaseH-like_sf"/>
</dbReference>
<organism evidence="20 21">
    <name type="scientific">Hydrogenovibrio thermophilus</name>
    <dbReference type="NCBI Taxonomy" id="265883"/>
    <lineage>
        <taxon>Bacteria</taxon>
        <taxon>Pseudomonadati</taxon>
        <taxon>Pseudomonadota</taxon>
        <taxon>Gammaproteobacteria</taxon>
        <taxon>Thiotrichales</taxon>
        <taxon>Piscirickettsiaceae</taxon>
        <taxon>Hydrogenovibrio</taxon>
    </lineage>
</organism>
<dbReference type="NCBIfam" id="NF004316">
    <property type="entry name" value="PRK05711.1"/>
    <property type="match status" value="1"/>
</dbReference>
<feature type="binding site" evidence="17">
    <location>
        <position position="9"/>
    </location>
    <ligand>
        <name>a divalent metal cation</name>
        <dbReference type="ChEBI" id="CHEBI:60240"/>
        <label>1</label>
        <note>catalytic</note>
    </ligand>
</feature>
<keyword evidence="5 18" id="KW-0548">Nucleotidyltransferase</keyword>
<dbReference type="Gene3D" id="3.30.420.10">
    <property type="entry name" value="Ribonuclease H-like superfamily/Ribonuclease H"/>
    <property type="match status" value="1"/>
</dbReference>
<evidence type="ECO:0000256" key="4">
    <source>
        <dbReference type="ARBA" id="ARBA00022679"/>
    </source>
</evidence>
<keyword evidence="21" id="KW-1185">Reference proteome</keyword>
<dbReference type="NCBIfam" id="TIGR01406">
    <property type="entry name" value="dnaQ_proteo"/>
    <property type="match status" value="1"/>
</dbReference>
<evidence type="ECO:0000256" key="5">
    <source>
        <dbReference type="ARBA" id="ARBA00022695"/>
    </source>
</evidence>
<evidence type="ECO:0000256" key="6">
    <source>
        <dbReference type="ARBA" id="ARBA00022705"/>
    </source>
</evidence>
<dbReference type="PANTHER" id="PTHR30231">
    <property type="entry name" value="DNA POLYMERASE III SUBUNIT EPSILON"/>
    <property type="match status" value="1"/>
</dbReference>
<accession>A0A410H2F9</accession>
<keyword evidence="12 18" id="KW-0239">DNA-directed DNA polymerase</keyword>
<evidence type="ECO:0000256" key="7">
    <source>
        <dbReference type="ARBA" id="ARBA00022722"/>
    </source>
</evidence>
<dbReference type="GO" id="GO:0005829">
    <property type="term" value="C:cytosol"/>
    <property type="evidence" value="ECO:0007669"/>
    <property type="project" value="TreeGrafter"/>
</dbReference>
<dbReference type="SUPFAM" id="SSF53098">
    <property type="entry name" value="Ribonuclease H-like"/>
    <property type="match status" value="1"/>
</dbReference>
<proteinExistence type="predicted"/>
<sequence length="231" mass="25982">MRQILLDTETTGFDPKTGDRIIEIGAVELVKRKLTHNNYHQYIQPERDVPQDAIDVHGITNEFLKDKPVFAQVVDDFMNFVAGAELIIHNAPFDVGFINHELSMLPDNKWGTIEAHCQITDSLKMARKAYPGQRNSLDALCKRFDIDNSNRTLHGALLDSEILADVYLAMTGGQTDLMLMNEDPNAKLDQQANLSQQRAPLKVLRASEAELEAHASKLAAISKKCDRTIQW</sequence>
<feature type="domain" description="Exonuclease" evidence="19">
    <location>
        <begin position="2"/>
        <end position="176"/>
    </location>
</feature>
<dbReference type="CDD" id="cd06131">
    <property type="entry name" value="DNA_pol_III_epsilon_Ecoli_like"/>
    <property type="match status" value="1"/>
</dbReference>
<evidence type="ECO:0000256" key="10">
    <source>
        <dbReference type="ARBA" id="ARBA00022839"/>
    </source>
</evidence>
<evidence type="ECO:0000256" key="11">
    <source>
        <dbReference type="ARBA" id="ARBA00022842"/>
    </source>
</evidence>
<keyword evidence="8 17" id="KW-0479">Metal-binding</keyword>
<feature type="binding site" evidence="17">
    <location>
        <position position="159"/>
    </location>
    <ligand>
        <name>a divalent metal cation</name>
        <dbReference type="ChEBI" id="CHEBI:60240"/>
        <label>1</label>
        <note>catalytic</note>
    </ligand>
</feature>
<keyword evidence="4 18" id="KW-0808">Transferase</keyword>
<comment type="cofactor">
    <cofactor evidence="17">
        <name>Mg(2+)</name>
        <dbReference type="ChEBI" id="CHEBI:18420"/>
    </cofactor>
    <cofactor evidence="17">
        <name>Mn(2+)</name>
        <dbReference type="ChEBI" id="CHEBI:29035"/>
    </cofactor>
    <text evidence="17">Binds 2 divalent metal cations. Magnesium or manganese.</text>
</comment>
<feature type="binding site" evidence="17">
    <location>
        <position position="7"/>
    </location>
    <ligand>
        <name>a divalent metal cation</name>
        <dbReference type="ChEBI" id="CHEBI:60240"/>
        <label>1</label>
        <note>catalytic</note>
    </ligand>
</feature>
<keyword evidence="11 17" id="KW-0460">Magnesium</keyword>
<dbReference type="RefSeq" id="WP_029937769.1">
    <property type="nucleotide sequence ID" value="NZ_CP035033.1"/>
</dbReference>
<evidence type="ECO:0000256" key="15">
    <source>
        <dbReference type="PIRSR" id="PIRSR606309-1"/>
    </source>
</evidence>
<keyword evidence="10 18" id="KW-0269">Exonuclease</keyword>
<evidence type="ECO:0000256" key="18">
    <source>
        <dbReference type="RuleBase" id="RU364087"/>
    </source>
</evidence>
<feature type="binding site" evidence="16">
    <location>
        <position position="7"/>
    </location>
    <ligand>
        <name>substrate</name>
    </ligand>
</feature>
<evidence type="ECO:0000313" key="20">
    <source>
        <dbReference type="EMBL" id="QAB15105.1"/>
    </source>
</evidence>
<dbReference type="FunFam" id="3.30.420.10:FF:000012">
    <property type="entry name" value="DNA polymerase III subunit epsilon"/>
    <property type="match status" value="1"/>
</dbReference>
<dbReference type="GO" id="GO:0003677">
    <property type="term" value="F:DNA binding"/>
    <property type="evidence" value="ECO:0007669"/>
    <property type="project" value="InterPro"/>
</dbReference>
<keyword evidence="13 17" id="KW-0464">Manganese</keyword>
<name>A0A410H2F9_9GAMM</name>
<evidence type="ECO:0000256" key="13">
    <source>
        <dbReference type="ARBA" id="ARBA00023211"/>
    </source>
</evidence>